<reference evidence="4" key="2">
    <citation type="submission" date="2015-01" db="EMBL/GenBank/DDBJ databases">
        <title>Evolutionary Origins and Diversification of the Mycorrhizal Mutualists.</title>
        <authorList>
            <consortium name="DOE Joint Genome Institute"/>
            <consortium name="Mycorrhizal Genomics Consortium"/>
            <person name="Kohler A."/>
            <person name="Kuo A."/>
            <person name="Nagy L.G."/>
            <person name="Floudas D."/>
            <person name="Copeland A."/>
            <person name="Barry K.W."/>
            <person name="Cichocki N."/>
            <person name="Veneault-Fourrey C."/>
            <person name="LaButti K."/>
            <person name="Lindquist E.A."/>
            <person name="Lipzen A."/>
            <person name="Lundell T."/>
            <person name="Morin E."/>
            <person name="Murat C."/>
            <person name="Riley R."/>
            <person name="Ohm R."/>
            <person name="Sun H."/>
            <person name="Tunlid A."/>
            <person name="Henrissat B."/>
            <person name="Grigoriev I.V."/>
            <person name="Hibbett D.S."/>
            <person name="Martin F."/>
        </authorList>
    </citation>
    <scope>NUCLEOTIDE SEQUENCE [LARGE SCALE GENOMIC DNA]</scope>
    <source>
        <strain evidence="4">MUT 4182</strain>
    </source>
</reference>
<keyword evidence="4" id="KW-1185">Reference proteome</keyword>
<accession>A0A0C3Q0B4</accession>
<dbReference type="HOGENOM" id="CLU_447728_0_0_1"/>
<gene>
    <name evidence="3" type="ORF">M407DRAFT_218271</name>
</gene>
<organism evidence="3 4">
    <name type="scientific">Tulasnella calospora MUT 4182</name>
    <dbReference type="NCBI Taxonomy" id="1051891"/>
    <lineage>
        <taxon>Eukaryota</taxon>
        <taxon>Fungi</taxon>
        <taxon>Dikarya</taxon>
        <taxon>Basidiomycota</taxon>
        <taxon>Agaricomycotina</taxon>
        <taxon>Agaricomycetes</taxon>
        <taxon>Cantharellales</taxon>
        <taxon>Tulasnellaceae</taxon>
        <taxon>Tulasnella</taxon>
    </lineage>
</organism>
<keyword evidence="2" id="KW-0472">Membrane</keyword>
<evidence type="ECO:0000313" key="4">
    <source>
        <dbReference type="Proteomes" id="UP000054248"/>
    </source>
</evidence>
<feature type="compositionally biased region" description="Basic residues" evidence="1">
    <location>
        <begin position="572"/>
        <end position="587"/>
    </location>
</feature>
<evidence type="ECO:0000256" key="2">
    <source>
        <dbReference type="SAM" id="Phobius"/>
    </source>
</evidence>
<proteinExistence type="predicted"/>
<feature type="region of interest" description="Disordered" evidence="1">
    <location>
        <begin position="558"/>
        <end position="610"/>
    </location>
</feature>
<evidence type="ECO:0000256" key="1">
    <source>
        <dbReference type="SAM" id="MobiDB-lite"/>
    </source>
</evidence>
<name>A0A0C3Q0B4_9AGAM</name>
<dbReference type="Proteomes" id="UP000054248">
    <property type="component" value="Unassembled WGS sequence"/>
</dbReference>
<feature type="transmembrane region" description="Helical" evidence="2">
    <location>
        <begin position="70"/>
        <end position="88"/>
    </location>
</feature>
<keyword evidence="2" id="KW-0812">Transmembrane</keyword>
<protein>
    <submittedName>
        <fullName evidence="3">Uncharacterized protein</fullName>
    </submittedName>
</protein>
<dbReference type="OrthoDB" id="3263544at2759"/>
<keyword evidence="2" id="KW-1133">Transmembrane helix</keyword>
<dbReference type="AlphaFoldDB" id="A0A0C3Q0B4"/>
<reference evidence="3 4" key="1">
    <citation type="submission" date="2014-04" db="EMBL/GenBank/DDBJ databases">
        <authorList>
            <consortium name="DOE Joint Genome Institute"/>
            <person name="Kuo A."/>
            <person name="Girlanda M."/>
            <person name="Perotto S."/>
            <person name="Kohler A."/>
            <person name="Nagy L.G."/>
            <person name="Floudas D."/>
            <person name="Copeland A."/>
            <person name="Barry K.W."/>
            <person name="Cichocki N."/>
            <person name="Veneault-Fourrey C."/>
            <person name="LaButti K."/>
            <person name="Lindquist E.A."/>
            <person name="Lipzen A."/>
            <person name="Lundell T."/>
            <person name="Morin E."/>
            <person name="Murat C."/>
            <person name="Sun H."/>
            <person name="Tunlid A."/>
            <person name="Henrissat B."/>
            <person name="Grigoriev I.V."/>
            <person name="Hibbett D.S."/>
            <person name="Martin F."/>
            <person name="Nordberg H.P."/>
            <person name="Cantor M.N."/>
            <person name="Hua S.X."/>
        </authorList>
    </citation>
    <scope>NUCLEOTIDE SEQUENCE [LARGE SCALE GENOMIC DNA]</scope>
    <source>
        <strain evidence="3 4">MUT 4182</strain>
    </source>
</reference>
<dbReference type="EMBL" id="KN823139">
    <property type="protein sequence ID" value="KIO21385.1"/>
    <property type="molecule type" value="Genomic_DNA"/>
</dbReference>
<evidence type="ECO:0000313" key="3">
    <source>
        <dbReference type="EMBL" id="KIO21385.1"/>
    </source>
</evidence>
<sequence length="610" mass="68204">MGFAARTSQPRKNFFIHSTISILTASRVTPSFAGVGHVAFAPKPVHQLQTLWNGIRHWWRRESGRFMEEIVMISLDLCAFLAIGLALLRKRALQRCRLTSEPAVQLDPTRVPVAWIEIPSIEGLLFLYSFTSNSTESPDQWRGLWISRRKYTYYLSYGPVNRDEVLFQSNAADSALLGMLLRSLWSYHPWAPQLSEIHLATQDNFMTSEPTVQPQGLELRSIQRPHLRPAIERLGGFPTQVISEVVGEVVYPKREHDLVEHWIKIPSDEGILILYAHSTRSQDSPCEWTSQYFPCQPHTYYLSDRPANLDSLLLGILLLSISIYHPWAPQLAGIILDIPGEVVEETDVIAATNSALEVEVITVPPTCSGPTTSDPTCVIDTLTIPVNRVKSSPEMGLEALGLLEDLGDPDGSDNNRVKGTATLLYPALSLSICNGDDTTPPPSEPAFPQLEASHSQIHRTTLPGSSFPPYNYSTLAYQLGPTVYHPYTTSGAYQHIPAAYHSYTTPLTYQPPPMVYNPYTTPVPYHHIPTVYHQRPTHMMMPATGFWVGGSTGCTEEGVAEENALEETEKIKFRRGGRRNTARKHRLQERERRNQNEGNPGAGPSSFRST</sequence>